<protein>
    <submittedName>
        <fullName evidence="1">Uncharacterized protein</fullName>
    </submittedName>
</protein>
<evidence type="ECO:0000313" key="2">
    <source>
        <dbReference type="Proteomes" id="UP000826661"/>
    </source>
</evidence>
<proteinExistence type="predicted"/>
<dbReference type="Proteomes" id="UP000826661">
    <property type="component" value="Chromosome I"/>
</dbReference>
<name>A0A8G0L4A1_9HYPO</name>
<gene>
    <name evidence="1" type="ORF">H0G86_001670</name>
</gene>
<dbReference type="AlphaFoldDB" id="A0A8G0L4A1"/>
<keyword evidence="2" id="KW-1185">Reference proteome</keyword>
<reference evidence="1 2" key="1">
    <citation type="journal article" date="2021" name="BMC Genomics">
        <title>Telomere-to-telomere genome assembly of asparaginase-producing Trichoderma simmonsii.</title>
        <authorList>
            <person name="Chung D."/>
            <person name="Kwon Y.M."/>
            <person name="Yang Y."/>
        </authorList>
    </citation>
    <scope>NUCLEOTIDE SEQUENCE [LARGE SCALE GENOMIC DNA]</scope>
    <source>
        <strain evidence="1 2">GH-Sj1</strain>
    </source>
</reference>
<organism evidence="1 2">
    <name type="scientific">Trichoderma simmonsii</name>
    <dbReference type="NCBI Taxonomy" id="1491479"/>
    <lineage>
        <taxon>Eukaryota</taxon>
        <taxon>Fungi</taxon>
        <taxon>Dikarya</taxon>
        <taxon>Ascomycota</taxon>
        <taxon>Pezizomycotina</taxon>
        <taxon>Sordariomycetes</taxon>
        <taxon>Hypocreomycetidae</taxon>
        <taxon>Hypocreales</taxon>
        <taxon>Hypocreaceae</taxon>
        <taxon>Trichoderma</taxon>
    </lineage>
</organism>
<dbReference type="EMBL" id="CP075864">
    <property type="protein sequence ID" value="QYS94333.1"/>
    <property type="molecule type" value="Genomic_DNA"/>
</dbReference>
<accession>A0A8G0L4A1</accession>
<evidence type="ECO:0000313" key="1">
    <source>
        <dbReference type="EMBL" id="QYS94333.1"/>
    </source>
</evidence>
<sequence>MGITEPWTPMESIPQARVPAWLRVFRSNLSAKVRQGTKRDASSGVASEPMTKKVLLKHIQQHVPGCWTLGVDMACTSMEMDRYGWYGLGLRYSAGRGQN</sequence>